<dbReference type="GO" id="GO:0000179">
    <property type="term" value="F:rRNA (adenine-N6,N6-)-dimethyltransferase activity"/>
    <property type="evidence" value="ECO:0007669"/>
    <property type="project" value="InterPro"/>
</dbReference>
<accession>A0AAW7ZAG4</accession>
<keyword evidence="4" id="KW-0808">Transferase</keyword>
<dbReference type="PANTHER" id="PTHR43182:SF1">
    <property type="entry name" value="COBALT-PRECORRIN-7 C(5)-METHYLTRANSFERASE"/>
    <property type="match status" value="1"/>
</dbReference>
<dbReference type="EMBL" id="JARPTC010000004">
    <property type="protein sequence ID" value="MDO7786357.1"/>
    <property type="molecule type" value="Genomic_DNA"/>
</dbReference>
<reference evidence="7" key="1">
    <citation type="journal article" date="2023" name="J. Hazard. Mater.">
        <title>Anaerobic biodegradation of pyrene and benzo[a]pyrene by a new sulfate-reducing Desulforamulus aquiferis strain DSA.</title>
        <authorList>
            <person name="Zhang Z."/>
            <person name="Sun J."/>
            <person name="Gong X."/>
            <person name="Wang C."/>
            <person name="Wang H."/>
        </authorList>
    </citation>
    <scope>NUCLEOTIDE SEQUENCE</scope>
    <source>
        <strain evidence="7">DSA</strain>
    </source>
</reference>
<dbReference type="Proteomes" id="UP001172911">
    <property type="component" value="Unassembled WGS sequence"/>
</dbReference>
<keyword evidence="8" id="KW-1185">Reference proteome</keyword>
<dbReference type="InterPro" id="IPR056743">
    <property type="entry name" value="TRM5-TYW2-like_MTfase"/>
</dbReference>
<organism evidence="7 8">
    <name type="scientific">Desulforamulus aquiferis</name>
    <dbReference type="NCBI Taxonomy" id="1397668"/>
    <lineage>
        <taxon>Bacteria</taxon>
        <taxon>Bacillati</taxon>
        <taxon>Bacillota</taxon>
        <taxon>Clostridia</taxon>
        <taxon>Eubacteriales</taxon>
        <taxon>Peptococcaceae</taxon>
        <taxon>Desulforamulus</taxon>
    </lineage>
</organism>
<dbReference type="SUPFAM" id="SSF53335">
    <property type="entry name" value="S-adenosyl-L-methionine-dependent methyltransferases"/>
    <property type="match status" value="1"/>
</dbReference>
<dbReference type="CDD" id="cd02440">
    <property type="entry name" value="AdoMet_MTases"/>
    <property type="match status" value="1"/>
</dbReference>
<evidence type="ECO:0000256" key="1">
    <source>
        <dbReference type="ARBA" id="ARBA00004953"/>
    </source>
</evidence>
<keyword evidence="3" id="KW-0489">Methyltransferase</keyword>
<sequence>MSKVEWPYRTPGIPDDLFKRVSGVPMTKLEVRIISVSRLRLFPGAVVYDVGAGTGSISVECALQVHPGTVYALERDSHADELLEANIRRFGLNNVKLVPGDAPGTMEKLPLADRIFIGGHAGSLREILTMANEKLKPGGWLVANAVTLETGPLVLEFLKSKGYLQVDGISVSVSRLKQAGLSHLWQAQNPVQVICGQKPL</sequence>
<dbReference type="Pfam" id="PF02475">
    <property type="entry name" value="TRM5-TYW2_MTfase"/>
    <property type="match status" value="1"/>
</dbReference>
<dbReference type="InterPro" id="IPR029063">
    <property type="entry name" value="SAM-dependent_MTases_sf"/>
</dbReference>
<comment type="pathway">
    <text evidence="1">Cofactor biosynthesis; adenosylcobalamin biosynthesis.</text>
</comment>
<dbReference type="NCBIfam" id="TIGR02469">
    <property type="entry name" value="CbiT"/>
    <property type="match status" value="1"/>
</dbReference>
<dbReference type="PROSITE" id="PS01131">
    <property type="entry name" value="RRNA_A_DIMETH"/>
    <property type="match status" value="1"/>
</dbReference>
<evidence type="ECO:0000256" key="3">
    <source>
        <dbReference type="ARBA" id="ARBA00022603"/>
    </source>
</evidence>
<protein>
    <submittedName>
        <fullName evidence="7">Precorrin-6Y C5,15-methyltransferase (Decarboxylating) subunit CbiT</fullName>
    </submittedName>
</protein>
<dbReference type="AlphaFoldDB" id="A0AAW7ZAG4"/>
<dbReference type="RefSeq" id="WP_304541329.1">
    <property type="nucleotide sequence ID" value="NZ_JARPTC010000004.1"/>
</dbReference>
<dbReference type="GO" id="GO:0008276">
    <property type="term" value="F:protein methyltransferase activity"/>
    <property type="evidence" value="ECO:0007669"/>
    <property type="project" value="InterPro"/>
</dbReference>
<feature type="domain" description="TRM5/TYW2-like methyltransferase" evidence="6">
    <location>
        <begin position="43"/>
        <end position="139"/>
    </location>
</feature>
<comment type="caution">
    <text evidence="7">The sequence shown here is derived from an EMBL/GenBank/DDBJ whole genome shotgun (WGS) entry which is preliminary data.</text>
</comment>
<dbReference type="InterPro" id="IPR020596">
    <property type="entry name" value="rRNA_Ade_Mease_Trfase_CS"/>
</dbReference>
<keyword evidence="5" id="KW-0949">S-adenosyl-L-methionine</keyword>
<dbReference type="InterPro" id="IPR050714">
    <property type="entry name" value="Cobalamin_biosynth_MTase"/>
</dbReference>
<gene>
    <name evidence="7" type="primary">cbiT</name>
    <name evidence="7" type="ORF">P6N53_03880</name>
</gene>
<reference evidence="7" key="2">
    <citation type="submission" date="2023-03" db="EMBL/GenBank/DDBJ databases">
        <authorList>
            <person name="Zhang Z."/>
        </authorList>
    </citation>
    <scope>NUCLEOTIDE SEQUENCE</scope>
    <source>
        <strain evidence="7">DSA</strain>
    </source>
</reference>
<evidence type="ECO:0000313" key="7">
    <source>
        <dbReference type="EMBL" id="MDO7786357.1"/>
    </source>
</evidence>
<evidence type="ECO:0000256" key="4">
    <source>
        <dbReference type="ARBA" id="ARBA00022679"/>
    </source>
</evidence>
<dbReference type="PANTHER" id="PTHR43182">
    <property type="entry name" value="COBALT-PRECORRIN-6B C(15)-METHYLTRANSFERASE (DECARBOXYLATING)"/>
    <property type="match status" value="1"/>
</dbReference>
<keyword evidence="2" id="KW-0169">Cobalamin biosynthesis</keyword>
<dbReference type="GO" id="GO:0009236">
    <property type="term" value="P:cobalamin biosynthetic process"/>
    <property type="evidence" value="ECO:0007669"/>
    <property type="project" value="UniProtKB-KW"/>
</dbReference>
<proteinExistence type="predicted"/>
<evidence type="ECO:0000259" key="6">
    <source>
        <dbReference type="Pfam" id="PF02475"/>
    </source>
</evidence>
<evidence type="ECO:0000256" key="2">
    <source>
        <dbReference type="ARBA" id="ARBA00022573"/>
    </source>
</evidence>
<evidence type="ECO:0000313" key="8">
    <source>
        <dbReference type="Proteomes" id="UP001172911"/>
    </source>
</evidence>
<name>A0AAW7ZAG4_9FIRM</name>
<evidence type="ECO:0000256" key="5">
    <source>
        <dbReference type="ARBA" id="ARBA00022691"/>
    </source>
</evidence>
<dbReference type="Gene3D" id="3.40.50.150">
    <property type="entry name" value="Vaccinia Virus protein VP39"/>
    <property type="match status" value="1"/>
</dbReference>
<dbReference type="InterPro" id="IPR014008">
    <property type="entry name" value="Cbl_synth_MTase_CbiT"/>
</dbReference>